<keyword evidence="4" id="KW-0997">Cell inner membrane</keyword>
<protein>
    <recommendedName>
        <fullName evidence="10">ABC1 atypical kinase-like domain-containing protein</fullName>
    </recommendedName>
</protein>
<dbReference type="InterPro" id="IPR010232">
    <property type="entry name" value="UbiB"/>
</dbReference>
<keyword evidence="3" id="KW-1003">Cell membrane</keyword>
<dbReference type="UniPathway" id="UPA00232"/>
<evidence type="ECO:0000313" key="12">
    <source>
        <dbReference type="Proteomes" id="UP000233534"/>
    </source>
</evidence>
<evidence type="ECO:0000313" key="11">
    <source>
        <dbReference type="EMBL" id="AUG56796.1"/>
    </source>
</evidence>
<evidence type="ECO:0000256" key="9">
    <source>
        <dbReference type="SAM" id="Phobius"/>
    </source>
</evidence>
<keyword evidence="6 9" id="KW-0812">Transmembrane</keyword>
<feature type="transmembrane region" description="Helical" evidence="9">
    <location>
        <begin position="500"/>
        <end position="521"/>
    </location>
</feature>
<dbReference type="SUPFAM" id="SSF56112">
    <property type="entry name" value="Protein kinase-like (PK-like)"/>
    <property type="match status" value="1"/>
</dbReference>
<comment type="pathway">
    <text evidence="1">Cofactor biosynthesis; ubiquinone biosynthesis [regulation].</text>
</comment>
<sequence length="563" mass="64082">MLNRKISITRYRQIITVLTKHGFGLLLDQLGIFKYLKMKKLNSEDARSDKVKLSTGERLRLSLEELGPTFIKLGQVLSTRPDILPADIVEELKKLQDSVPSISFDEVKKVIEEEFKEELKNIYKEFEEEPIAAASISQVHRARLITGQEVAVKVQRPEIEKIIKQDINILKDLASFVDNHTKYGKTYSFKEMVLELEGVIKNELDFTKEAENLDRFKENFAKDEGVIVPNVKWVYTKKRVLTMEYVEGIKIDDHEKLDKAGLDRNEIAERLATSICNQILRDGFFHADPHPGNIRILPDGTIIFLDLGMVGTLSESRKNMILKFFIGVTSRNSKLVVKSIVDMGAIQNKSNLKMFEKDVDEIIDKYLTMPLKEIKIDEAVYEIFNIAHSNQIRIPREFALLAKTLGTLQGVLEKLSPDINPAIIIKPVAKRLIYKSFTLERISRDIRKNLWNYRELLSELPSAMLNFLMKMENENFTLQLELKEIGEIQKRFERALNRMSFSLVLLSISIIIAGIIIGSSLSATAGVGSETSFLNVVILRVSLAVASIIVIVMAISMLKSKNP</sequence>
<evidence type="ECO:0000256" key="6">
    <source>
        <dbReference type="ARBA" id="ARBA00022692"/>
    </source>
</evidence>
<dbReference type="EMBL" id="CP025197">
    <property type="protein sequence ID" value="AUG56796.1"/>
    <property type="molecule type" value="Genomic_DNA"/>
</dbReference>
<gene>
    <name evidence="11" type="primary">ubiB</name>
    <name evidence="11" type="ORF">HVS_04270</name>
</gene>
<keyword evidence="7 9" id="KW-1133">Transmembrane helix</keyword>
<feature type="transmembrane region" description="Helical" evidence="9">
    <location>
        <begin position="533"/>
        <end position="558"/>
    </location>
</feature>
<keyword evidence="12" id="KW-1185">Reference proteome</keyword>
<dbReference type="GO" id="GO:0006744">
    <property type="term" value="P:ubiquinone biosynthetic process"/>
    <property type="evidence" value="ECO:0007669"/>
    <property type="project" value="UniProtKB-UniPathway"/>
</dbReference>
<dbReference type="GO" id="GO:0016740">
    <property type="term" value="F:transferase activity"/>
    <property type="evidence" value="ECO:0007669"/>
    <property type="project" value="UniProtKB-KW"/>
</dbReference>
<reference evidence="11 12" key="1">
    <citation type="submission" date="2017-12" db="EMBL/GenBank/DDBJ databases">
        <title>Complete genome sequence of Herbivorax saccincola GGR1, a novel Cellulosome-producing hydrolytic bacterium in a thermophilic biogas plant, established by Illumina and Nanopore MinION sequencing.</title>
        <authorList>
            <person name="Pechtl A."/>
            <person name="Ruckert C."/>
            <person name="Koeck D.E."/>
            <person name="Maus I."/>
            <person name="Winkler A."/>
            <person name="Kalinowski J."/>
            <person name="Puhler A."/>
            <person name="Schwarz W.W."/>
            <person name="Zverlov V.V."/>
            <person name="Schluter A."/>
            <person name="Liebl W."/>
        </authorList>
    </citation>
    <scope>NUCLEOTIDE SEQUENCE [LARGE SCALE GENOMIC DNA]</scope>
    <source>
        <strain evidence="12">SR1</strain>
    </source>
</reference>
<dbReference type="CDD" id="cd05121">
    <property type="entry name" value="ABC1_ADCK3-like"/>
    <property type="match status" value="1"/>
</dbReference>
<evidence type="ECO:0000256" key="1">
    <source>
        <dbReference type="ARBA" id="ARBA00005020"/>
    </source>
</evidence>
<accession>A0A2K9E5Q6</accession>
<dbReference type="RefSeq" id="WP_101299545.1">
    <property type="nucleotide sequence ID" value="NZ_CP025197.1"/>
</dbReference>
<dbReference type="KEGG" id="hsc:HVS_04270"/>
<proteinExistence type="inferred from homology"/>
<evidence type="ECO:0000259" key="10">
    <source>
        <dbReference type="Pfam" id="PF03109"/>
    </source>
</evidence>
<dbReference type="AlphaFoldDB" id="A0A2K9E5Q6"/>
<organism evidence="11 12">
    <name type="scientific">Acetivibrio saccincola</name>
    <dbReference type="NCBI Taxonomy" id="1677857"/>
    <lineage>
        <taxon>Bacteria</taxon>
        <taxon>Bacillati</taxon>
        <taxon>Bacillota</taxon>
        <taxon>Clostridia</taxon>
        <taxon>Eubacteriales</taxon>
        <taxon>Oscillospiraceae</taxon>
        <taxon>Acetivibrio</taxon>
    </lineage>
</organism>
<evidence type="ECO:0000256" key="5">
    <source>
        <dbReference type="ARBA" id="ARBA00022688"/>
    </source>
</evidence>
<dbReference type="Pfam" id="PF03109">
    <property type="entry name" value="ABC1"/>
    <property type="match status" value="1"/>
</dbReference>
<dbReference type="InterPro" id="IPR011009">
    <property type="entry name" value="Kinase-like_dom_sf"/>
</dbReference>
<evidence type="ECO:0000256" key="7">
    <source>
        <dbReference type="ARBA" id="ARBA00022989"/>
    </source>
</evidence>
<keyword evidence="11" id="KW-0808">Transferase</keyword>
<dbReference type="NCBIfam" id="TIGR01982">
    <property type="entry name" value="UbiB"/>
    <property type="match status" value="1"/>
</dbReference>
<evidence type="ECO:0000256" key="8">
    <source>
        <dbReference type="ARBA" id="ARBA00023136"/>
    </source>
</evidence>
<name>A0A2K9E5Q6_9FIRM</name>
<evidence type="ECO:0000256" key="3">
    <source>
        <dbReference type="ARBA" id="ARBA00022475"/>
    </source>
</evidence>
<evidence type="ECO:0000256" key="2">
    <source>
        <dbReference type="ARBA" id="ARBA00009670"/>
    </source>
</evidence>
<comment type="similarity">
    <text evidence="2">Belongs to the protein kinase superfamily. ADCK protein kinase family.</text>
</comment>
<dbReference type="PANTHER" id="PTHR10566:SF113">
    <property type="entry name" value="PROTEIN ACTIVITY OF BC1 COMPLEX KINASE 7, CHLOROPLASTIC"/>
    <property type="match status" value="1"/>
</dbReference>
<evidence type="ECO:0000256" key="4">
    <source>
        <dbReference type="ARBA" id="ARBA00022519"/>
    </source>
</evidence>
<dbReference type="Gene3D" id="1.10.510.10">
    <property type="entry name" value="Transferase(Phosphotransferase) domain 1"/>
    <property type="match status" value="1"/>
</dbReference>
<dbReference type="PANTHER" id="PTHR10566">
    <property type="entry name" value="CHAPERONE-ACTIVITY OF BC1 COMPLEX CABC1 -RELATED"/>
    <property type="match status" value="1"/>
</dbReference>
<feature type="domain" description="ABC1 atypical kinase-like" evidence="10">
    <location>
        <begin position="94"/>
        <end position="339"/>
    </location>
</feature>
<dbReference type="InterPro" id="IPR050154">
    <property type="entry name" value="UbiB_kinase"/>
</dbReference>
<dbReference type="Proteomes" id="UP000233534">
    <property type="component" value="Chromosome"/>
</dbReference>
<keyword evidence="8 9" id="KW-0472">Membrane</keyword>
<keyword evidence="5" id="KW-0831">Ubiquinone biosynthesis</keyword>
<dbReference type="InterPro" id="IPR004147">
    <property type="entry name" value="ABC1_dom"/>
</dbReference>